<evidence type="ECO:0000259" key="1">
    <source>
        <dbReference type="Pfam" id="PF14244"/>
    </source>
</evidence>
<dbReference type="PANTHER" id="PTHR37610">
    <property type="entry name" value="CCHC-TYPE DOMAIN-CONTAINING PROTEIN"/>
    <property type="match status" value="1"/>
</dbReference>
<accession>A0ABQ7U988</accession>
<proteinExistence type="predicted"/>
<feature type="domain" description="Retrotransposon Copia-like N-terminal" evidence="1">
    <location>
        <begin position="33"/>
        <end position="75"/>
    </location>
</feature>
<sequence length="266" mass="29372">MVETEDNTTATVAATSRNGGSVVIDQTIPFFLHASDSPGMTLVHTTFDGNGYGAWRRSMLIALSAKNKLGYIEGSSLVSAPESVDFKLWSMSNDIVTSWLLNSLSKEIAGSKIYSKSAKELWKDLEDSCGGKEKMNKSLQDERKKQHFDDDTSAQCHLAHSLLMQDKRQRESYMNTNFPGNSTSFLAAQHYYMGQRSPNSDCKGKKSNLMCLNCKKPRHAIDKCYRIIGFPSDFNFTKSSRTQGLVKSNAVVTASGQTSNEGYQGG</sequence>
<dbReference type="PANTHER" id="PTHR37610:SF6">
    <property type="entry name" value="GAG-POLYPEPTIDE OF LTR COPIA-TYPE-RELATED"/>
    <property type="match status" value="1"/>
</dbReference>
<protein>
    <recommendedName>
        <fullName evidence="1">Retrotransposon Copia-like N-terminal domain-containing protein</fullName>
    </recommendedName>
</protein>
<organism evidence="2 3">
    <name type="scientific">Solanum tuberosum</name>
    <name type="common">Potato</name>
    <dbReference type="NCBI Taxonomy" id="4113"/>
    <lineage>
        <taxon>Eukaryota</taxon>
        <taxon>Viridiplantae</taxon>
        <taxon>Streptophyta</taxon>
        <taxon>Embryophyta</taxon>
        <taxon>Tracheophyta</taxon>
        <taxon>Spermatophyta</taxon>
        <taxon>Magnoliopsida</taxon>
        <taxon>eudicotyledons</taxon>
        <taxon>Gunneridae</taxon>
        <taxon>Pentapetalae</taxon>
        <taxon>asterids</taxon>
        <taxon>lamiids</taxon>
        <taxon>Solanales</taxon>
        <taxon>Solanaceae</taxon>
        <taxon>Solanoideae</taxon>
        <taxon>Solaneae</taxon>
        <taxon>Solanum</taxon>
    </lineage>
</organism>
<name>A0ABQ7U988_SOLTU</name>
<keyword evidence="3" id="KW-1185">Reference proteome</keyword>
<comment type="caution">
    <text evidence="2">The sequence shown here is derived from an EMBL/GenBank/DDBJ whole genome shotgun (WGS) entry which is preliminary data.</text>
</comment>
<dbReference type="InterPro" id="IPR029472">
    <property type="entry name" value="Copia-like_N"/>
</dbReference>
<dbReference type="EMBL" id="JAIVGD010000023">
    <property type="protein sequence ID" value="KAH0743383.1"/>
    <property type="molecule type" value="Genomic_DNA"/>
</dbReference>
<reference evidence="2 3" key="1">
    <citation type="journal article" date="2021" name="bioRxiv">
        <title>Chromosome-scale and haplotype-resolved genome assembly of a tetraploid potato cultivar.</title>
        <authorList>
            <person name="Sun H."/>
            <person name="Jiao W.-B."/>
            <person name="Krause K."/>
            <person name="Campoy J.A."/>
            <person name="Goel M."/>
            <person name="Folz-Donahue K."/>
            <person name="Kukat C."/>
            <person name="Huettel B."/>
            <person name="Schneeberger K."/>
        </authorList>
    </citation>
    <scope>NUCLEOTIDE SEQUENCE [LARGE SCALE GENOMIC DNA]</scope>
    <source>
        <strain evidence="2">SolTubOtavaFocal</strain>
        <tissue evidence="2">Leaves</tissue>
    </source>
</reference>
<evidence type="ECO:0000313" key="3">
    <source>
        <dbReference type="Proteomes" id="UP000826656"/>
    </source>
</evidence>
<gene>
    <name evidence="2" type="ORF">KY290_031376</name>
</gene>
<dbReference type="Pfam" id="PF14244">
    <property type="entry name" value="Retrotran_gag_3"/>
    <property type="match status" value="1"/>
</dbReference>
<evidence type="ECO:0000313" key="2">
    <source>
        <dbReference type="EMBL" id="KAH0743383.1"/>
    </source>
</evidence>
<dbReference type="Proteomes" id="UP000826656">
    <property type="component" value="Unassembled WGS sequence"/>
</dbReference>